<comment type="caution">
    <text evidence="1">The sequence shown here is derived from an EMBL/GenBank/DDBJ whole genome shotgun (WGS) entry which is preliminary data.</text>
</comment>
<organism evidence="1 2">
    <name type="scientific">Muraenolepis orangiensis</name>
    <name type="common">Patagonian moray cod</name>
    <dbReference type="NCBI Taxonomy" id="630683"/>
    <lineage>
        <taxon>Eukaryota</taxon>
        <taxon>Metazoa</taxon>
        <taxon>Chordata</taxon>
        <taxon>Craniata</taxon>
        <taxon>Vertebrata</taxon>
        <taxon>Euteleostomi</taxon>
        <taxon>Actinopterygii</taxon>
        <taxon>Neopterygii</taxon>
        <taxon>Teleostei</taxon>
        <taxon>Neoteleostei</taxon>
        <taxon>Acanthomorphata</taxon>
        <taxon>Zeiogadaria</taxon>
        <taxon>Gadariae</taxon>
        <taxon>Gadiformes</taxon>
        <taxon>Muraenolepidoidei</taxon>
        <taxon>Muraenolepididae</taxon>
        <taxon>Muraenolepis</taxon>
    </lineage>
</organism>
<evidence type="ECO:0000313" key="2">
    <source>
        <dbReference type="Proteomes" id="UP001148018"/>
    </source>
</evidence>
<dbReference type="EMBL" id="JANIIK010000114">
    <property type="protein sequence ID" value="KAJ3590362.1"/>
    <property type="molecule type" value="Genomic_DNA"/>
</dbReference>
<feature type="non-terminal residue" evidence="1">
    <location>
        <position position="1"/>
    </location>
</feature>
<proteinExistence type="predicted"/>
<accession>A0A9Q0DL93</accession>
<sequence length="101" mass="11297">MWEGPEEPMQYLRAVVTRAIAIQSWVERAGRQALLSDTLDLSMNCSMDSLRFVTSWKSPIKEVGGLQLEGCSFDGVRLSENQHESPSVASVPPCYMAWVPH</sequence>
<name>A0A9Q0DL93_9TELE</name>
<keyword evidence="2" id="KW-1185">Reference proteome</keyword>
<gene>
    <name evidence="1" type="ORF">NHX12_008314</name>
</gene>
<evidence type="ECO:0000313" key="1">
    <source>
        <dbReference type="EMBL" id="KAJ3590362.1"/>
    </source>
</evidence>
<protein>
    <submittedName>
        <fullName evidence="1">Uncharacterized protein</fullName>
    </submittedName>
</protein>
<dbReference type="OrthoDB" id="10252139at2759"/>
<dbReference type="Proteomes" id="UP001148018">
    <property type="component" value="Unassembled WGS sequence"/>
</dbReference>
<reference evidence="1" key="1">
    <citation type="submission" date="2022-07" db="EMBL/GenBank/DDBJ databases">
        <title>Chromosome-level genome of Muraenolepis orangiensis.</title>
        <authorList>
            <person name="Kim J."/>
        </authorList>
    </citation>
    <scope>NUCLEOTIDE SEQUENCE</scope>
    <source>
        <strain evidence="1">KU_S4_2022</strain>
        <tissue evidence="1">Muscle</tissue>
    </source>
</reference>
<dbReference type="AlphaFoldDB" id="A0A9Q0DL93"/>